<dbReference type="EMBL" id="BAAADN010000005">
    <property type="protein sequence ID" value="GAA0451781.1"/>
    <property type="molecule type" value="Genomic_DNA"/>
</dbReference>
<protein>
    <submittedName>
        <fullName evidence="2">Uncharacterized protein</fullName>
    </submittedName>
</protein>
<evidence type="ECO:0000313" key="5">
    <source>
        <dbReference type="Proteomes" id="UP001500962"/>
    </source>
</evidence>
<proteinExistence type="predicted"/>
<organism evidence="2 5">
    <name type="scientific">Halococcus dombrowskii</name>
    <dbReference type="NCBI Taxonomy" id="179637"/>
    <lineage>
        <taxon>Archaea</taxon>
        <taxon>Methanobacteriati</taxon>
        <taxon>Methanobacteriota</taxon>
        <taxon>Stenosarchaea group</taxon>
        <taxon>Halobacteria</taxon>
        <taxon>Halobacteriales</taxon>
        <taxon>Halococcaceae</taxon>
        <taxon>Halococcus</taxon>
    </lineage>
</organism>
<keyword evidence="4" id="KW-1185">Reference proteome</keyword>
<geneLocation type="plasmid" evidence="3 4">
    <name>unnamed1</name>
</geneLocation>
<sequence>MSDSKASRQTKYKIPDDHVWADEQVQESENRPPVAEVGSHSVEILHRDRDRTSSEGDIRYRYVFENGEAIGILQSHRLAESNQFNPMGAAAPCEVPAVVKDMLAHEMRTDHWTEVVDIERAQQFAEVDGR</sequence>
<evidence type="ECO:0000313" key="2">
    <source>
        <dbReference type="EMBL" id="GAA0451781.1"/>
    </source>
</evidence>
<dbReference type="Proteomes" id="UP001500962">
    <property type="component" value="Unassembled WGS sequence"/>
</dbReference>
<dbReference type="RefSeq" id="WP_244705429.1">
    <property type="nucleotide sequence ID" value="NZ_BAAADN010000005.1"/>
</dbReference>
<reference evidence="2" key="1">
    <citation type="journal article" date="2014" name="Int. J. Syst. Evol. Microbiol.">
        <title>Complete genome sequence of Corynebacterium casei LMG S-19264T (=DSM 44701T), isolated from a smear-ripened cheese.</title>
        <authorList>
            <consortium name="US DOE Joint Genome Institute (JGI-PGF)"/>
            <person name="Walter F."/>
            <person name="Albersmeier A."/>
            <person name="Kalinowski J."/>
            <person name="Ruckert C."/>
        </authorList>
    </citation>
    <scope>NUCLEOTIDE SEQUENCE</scope>
    <source>
        <strain evidence="2">JCM 12289</strain>
    </source>
</reference>
<feature type="region of interest" description="Disordered" evidence="1">
    <location>
        <begin position="1"/>
        <end position="50"/>
    </location>
</feature>
<keyword evidence="3" id="KW-0614">Plasmid</keyword>
<dbReference type="AlphaFoldDB" id="A0AAV3SBR4"/>
<gene>
    <name evidence="2" type="ORF">GCM10008985_04310</name>
    <name evidence="3" type="ORF">MUK72_15390</name>
</gene>
<evidence type="ECO:0000313" key="4">
    <source>
        <dbReference type="Proteomes" id="UP000830542"/>
    </source>
</evidence>
<dbReference type="KEGG" id="hdo:MUK72_15390"/>
<accession>A0AAV3SBR4</accession>
<evidence type="ECO:0000313" key="3">
    <source>
        <dbReference type="EMBL" id="UOO96579.1"/>
    </source>
</evidence>
<reference evidence="2" key="3">
    <citation type="submission" date="2023-12" db="EMBL/GenBank/DDBJ databases">
        <authorList>
            <person name="Sun Q."/>
            <person name="Inoue M."/>
        </authorList>
    </citation>
    <scope>NUCLEOTIDE SEQUENCE</scope>
    <source>
        <strain evidence="2">JCM 12289</strain>
    </source>
</reference>
<reference evidence="3" key="2">
    <citation type="submission" date="2022-04" db="EMBL/GenBank/DDBJ databases">
        <title>Sequencing and genomic assembly of Halococcus dombrowskii.</title>
        <authorList>
            <person name="Lim S.W."/>
            <person name="MacLea K.S."/>
        </authorList>
    </citation>
    <scope>NUCLEOTIDE SEQUENCE</scope>
    <source>
        <strain evidence="3">H4</strain>
        <plasmid evidence="3">unnamed1</plasmid>
    </source>
</reference>
<dbReference type="EMBL" id="CP095006">
    <property type="protein sequence ID" value="UOO96579.1"/>
    <property type="molecule type" value="Genomic_DNA"/>
</dbReference>
<name>A0AAV3SBR4_HALDO</name>
<dbReference type="GeneID" id="71763260"/>
<evidence type="ECO:0000256" key="1">
    <source>
        <dbReference type="SAM" id="MobiDB-lite"/>
    </source>
</evidence>
<dbReference type="Proteomes" id="UP000830542">
    <property type="component" value="Plasmid unnamed1"/>
</dbReference>